<accession>A9B9W0</accession>
<proteinExistence type="predicted"/>
<evidence type="ECO:0000313" key="2">
    <source>
        <dbReference type="Proteomes" id="UP000000788"/>
    </source>
</evidence>
<dbReference type="EMBL" id="CP000878">
    <property type="protein sequence ID" value="ABX08622.1"/>
    <property type="molecule type" value="Genomic_DNA"/>
</dbReference>
<dbReference type="InterPro" id="IPR021705">
    <property type="entry name" value="DUF3288"/>
</dbReference>
<reference evidence="1 2" key="1">
    <citation type="journal article" date="2007" name="PLoS Genet.">
        <title>Patterns and implications of gene gain and loss in the evolution of Prochlorococcus.</title>
        <authorList>
            <person name="Kettler G.C."/>
            <person name="Martiny A.C."/>
            <person name="Huang K."/>
            <person name="Zucker J."/>
            <person name="Coleman M.L."/>
            <person name="Rodrigue S."/>
            <person name="Chen F."/>
            <person name="Lapidus A."/>
            <person name="Ferriera S."/>
            <person name="Johnson J."/>
            <person name="Steglich C."/>
            <person name="Church G.M."/>
            <person name="Richardson P."/>
            <person name="Chisholm S.W."/>
        </authorList>
    </citation>
    <scope>NUCLEOTIDE SEQUENCE [LARGE SCALE GENOMIC DNA]</scope>
    <source>
        <strain evidence="2">MIT 9211</strain>
    </source>
</reference>
<dbReference type="Pfam" id="PF11691">
    <property type="entry name" value="DUF3288"/>
    <property type="match status" value="1"/>
</dbReference>
<name>A9B9W0_PROM4</name>
<dbReference type="eggNOG" id="ENOG5032Y24">
    <property type="taxonomic scope" value="Bacteria"/>
</dbReference>
<gene>
    <name evidence="1" type="ordered locus">P9211_06911</name>
</gene>
<sequence>MQNQNHPLYPIDRELVDRLLAKDSPNEEDLIDLARLFNRYEGFPGAENLQIDMAKALTLWGMTRDQLNISARKLWSKGYRPGKNINEAVGSGFDTSENDGT</sequence>
<keyword evidence="2" id="KW-1185">Reference proteome</keyword>
<organism evidence="1 2">
    <name type="scientific">Prochlorococcus marinus (strain MIT 9211)</name>
    <dbReference type="NCBI Taxonomy" id="93059"/>
    <lineage>
        <taxon>Bacteria</taxon>
        <taxon>Bacillati</taxon>
        <taxon>Cyanobacteriota</taxon>
        <taxon>Cyanophyceae</taxon>
        <taxon>Synechococcales</taxon>
        <taxon>Prochlorococcaceae</taxon>
        <taxon>Prochlorococcus</taxon>
    </lineage>
</organism>
<dbReference type="Proteomes" id="UP000000788">
    <property type="component" value="Chromosome"/>
</dbReference>
<dbReference type="RefSeq" id="WP_012195244.1">
    <property type="nucleotide sequence ID" value="NC_009976.1"/>
</dbReference>
<protein>
    <recommendedName>
        <fullName evidence="3">DUF3288 domain-containing protein</fullName>
    </recommendedName>
</protein>
<evidence type="ECO:0008006" key="3">
    <source>
        <dbReference type="Google" id="ProtNLM"/>
    </source>
</evidence>
<dbReference type="OrthoDB" id="514226at2"/>
<dbReference type="KEGG" id="pmj:P9211_06911"/>
<evidence type="ECO:0000313" key="1">
    <source>
        <dbReference type="EMBL" id="ABX08622.1"/>
    </source>
</evidence>
<dbReference type="AlphaFoldDB" id="A9B9W0"/>
<dbReference type="HOGENOM" id="CLU_160065_0_0_3"/>
<dbReference type="STRING" id="93059.P9211_06911"/>